<dbReference type="InterPro" id="IPR004045">
    <property type="entry name" value="Glutathione_S-Trfase_N"/>
</dbReference>
<dbReference type="SUPFAM" id="SSF47616">
    <property type="entry name" value="GST C-terminal domain-like"/>
    <property type="match status" value="1"/>
</dbReference>
<dbReference type="PROSITE" id="PS50404">
    <property type="entry name" value="GST_NTER"/>
    <property type="match status" value="1"/>
</dbReference>
<sequence>MHLVAINASSVSVALRQLSKKDRVRLAVSLHRSKHSLVDTMPKYKLTYFQAPARAEVIRLTLVAGGADWEDKRLSFEEWGPMSEKATSGTPFRFPWLPHLEVAGENIVISQSLPTLRFVARRFGLDGGTDAEKVMVESIIEIYSDLFNAYVPLMFASEPAELVKKFKETMQKSGSFLEIILKNNKSSGYLVGKKLTVADIAIYSVVREASKVLAEKAKASVDWNKLPLLKAHHEKIAKEPKIHSYYSK</sequence>
<comment type="caution">
    <text evidence="3">The sequence shown here is derived from an EMBL/GenBank/DDBJ whole genome shotgun (WGS) entry which is preliminary data.</text>
</comment>
<evidence type="ECO:0000313" key="4">
    <source>
        <dbReference type="Proteomes" id="UP001152320"/>
    </source>
</evidence>
<dbReference type="OrthoDB" id="414243at2759"/>
<name>A0A9Q0YN96_HOLLE</name>
<accession>A0A9Q0YN96</accession>
<gene>
    <name evidence="3" type="ORF">HOLleu_33200</name>
</gene>
<evidence type="ECO:0000313" key="3">
    <source>
        <dbReference type="EMBL" id="KAJ8025600.1"/>
    </source>
</evidence>
<dbReference type="EMBL" id="JAIZAY010000017">
    <property type="protein sequence ID" value="KAJ8025600.1"/>
    <property type="molecule type" value="Genomic_DNA"/>
</dbReference>
<dbReference type="InterPro" id="IPR036282">
    <property type="entry name" value="Glutathione-S-Trfase_C_sf"/>
</dbReference>
<evidence type="ECO:0000259" key="1">
    <source>
        <dbReference type="PROSITE" id="PS50404"/>
    </source>
</evidence>
<dbReference type="SFLD" id="SFLDG01205">
    <property type="entry name" value="AMPS.1"/>
    <property type="match status" value="1"/>
</dbReference>
<feature type="domain" description="GST N-terminal" evidence="1">
    <location>
        <begin position="42"/>
        <end position="127"/>
    </location>
</feature>
<dbReference type="GO" id="GO:0006749">
    <property type="term" value="P:glutathione metabolic process"/>
    <property type="evidence" value="ECO:0007669"/>
    <property type="project" value="TreeGrafter"/>
</dbReference>
<dbReference type="InterPro" id="IPR050213">
    <property type="entry name" value="GST_superfamily"/>
</dbReference>
<dbReference type="Gene3D" id="3.40.30.10">
    <property type="entry name" value="Glutaredoxin"/>
    <property type="match status" value="1"/>
</dbReference>
<keyword evidence="4" id="KW-1185">Reference proteome</keyword>
<dbReference type="AlphaFoldDB" id="A0A9Q0YN96"/>
<dbReference type="SUPFAM" id="SSF52833">
    <property type="entry name" value="Thioredoxin-like"/>
    <property type="match status" value="1"/>
</dbReference>
<reference evidence="3" key="1">
    <citation type="submission" date="2021-10" db="EMBL/GenBank/DDBJ databases">
        <title>Tropical sea cucumber genome reveals ecological adaptation and Cuvierian tubules defense mechanism.</title>
        <authorList>
            <person name="Chen T."/>
        </authorList>
    </citation>
    <scope>NUCLEOTIDE SEQUENCE</scope>
    <source>
        <strain evidence="3">Nanhai2018</strain>
        <tissue evidence="3">Muscle</tissue>
    </source>
</reference>
<dbReference type="Pfam" id="PF14497">
    <property type="entry name" value="GST_C_3"/>
    <property type="match status" value="1"/>
</dbReference>
<feature type="domain" description="GST C-terminal" evidence="2">
    <location>
        <begin position="129"/>
        <end position="248"/>
    </location>
</feature>
<organism evidence="3 4">
    <name type="scientific">Holothuria leucospilota</name>
    <name type="common">Black long sea cucumber</name>
    <name type="synonym">Mertensiothuria leucospilota</name>
    <dbReference type="NCBI Taxonomy" id="206669"/>
    <lineage>
        <taxon>Eukaryota</taxon>
        <taxon>Metazoa</taxon>
        <taxon>Echinodermata</taxon>
        <taxon>Eleutherozoa</taxon>
        <taxon>Echinozoa</taxon>
        <taxon>Holothuroidea</taxon>
        <taxon>Aspidochirotacea</taxon>
        <taxon>Aspidochirotida</taxon>
        <taxon>Holothuriidae</taxon>
        <taxon>Holothuria</taxon>
    </lineage>
</organism>
<dbReference type="PANTHER" id="PTHR11571">
    <property type="entry name" value="GLUTATHIONE S-TRANSFERASE"/>
    <property type="match status" value="1"/>
</dbReference>
<dbReference type="PROSITE" id="PS50405">
    <property type="entry name" value="GST_CTER"/>
    <property type="match status" value="1"/>
</dbReference>
<dbReference type="InterPro" id="IPR040079">
    <property type="entry name" value="Glutathione_S-Trfase"/>
</dbReference>
<dbReference type="InterPro" id="IPR036249">
    <property type="entry name" value="Thioredoxin-like_sf"/>
</dbReference>
<evidence type="ECO:0000259" key="2">
    <source>
        <dbReference type="PROSITE" id="PS50405"/>
    </source>
</evidence>
<dbReference type="SFLD" id="SFLDG00363">
    <property type="entry name" value="AMPS_(cytGST):_Alpha-__Mu-__Pi"/>
    <property type="match status" value="1"/>
</dbReference>
<dbReference type="InterPro" id="IPR004046">
    <property type="entry name" value="GST_C"/>
</dbReference>
<dbReference type="GO" id="GO:0004364">
    <property type="term" value="F:glutathione transferase activity"/>
    <property type="evidence" value="ECO:0007669"/>
    <property type="project" value="TreeGrafter"/>
</dbReference>
<dbReference type="CDD" id="cd03039">
    <property type="entry name" value="GST_N_Sigma_like"/>
    <property type="match status" value="1"/>
</dbReference>
<dbReference type="Proteomes" id="UP001152320">
    <property type="component" value="Chromosome 17"/>
</dbReference>
<dbReference type="InterPro" id="IPR010987">
    <property type="entry name" value="Glutathione-S-Trfase_C-like"/>
</dbReference>
<protein>
    <submittedName>
        <fullName evidence="3">Glutathione S-transferase</fullName>
    </submittedName>
</protein>
<dbReference type="Gene3D" id="1.20.1050.10">
    <property type="match status" value="1"/>
</dbReference>
<dbReference type="SFLD" id="SFLDS00019">
    <property type="entry name" value="Glutathione_Transferase_(cytos"/>
    <property type="match status" value="1"/>
</dbReference>
<proteinExistence type="predicted"/>
<dbReference type="PANTHER" id="PTHR11571:SF150">
    <property type="entry name" value="GLUTATHIONE S-TRANSFERASE"/>
    <property type="match status" value="1"/>
</dbReference>
<dbReference type="CDD" id="cd03192">
    <property type="entry name" value="GST_C_Sigma_like"/>
    <property type="match status" value="1"/>
</dbReference>